<dbReference type="GO" id="GO:0003723">
    <property type="term" value="F:RNA binding"/>
    <property type="evidence" value="ECO:0007669"/>
    <property type="project" value="InterPro"/>
</dbReference>
<dbReference type="CDD" id="cd02869">
    <property type="entry name" value="PseudoU_synth_RluA_like"/>
    <property type="match status" value="1"/>
</dbReference>
<dbReference type="RefSeq" id="WP_091502873.1">
    <property type="nucleotide sequence ID" value="NZ_FOLI01000006.1"/>
</dbReference>
<sequence>MNQIYKKTIKISEKEAGRTVKDFLTRCLLPKHLRGQLRQERGIRVNNQLVSTAYQLVAGDLLELTLTIDDCDLQGPYPANDDCLPDILFENEDMLVVNKTAGMKMHPHSPTETDTILNYVQAYLDKNESQSLGQPARAYMTHRLDRATSGLVIIGKNPLAVPILNRKIKDKMVKKVYLARVEGDFVKQFGQFNQPIGRSKEDERKRAVRSLDDGGQNALTGYQVLSKDCKSHTSLVRLELETGRMHQLRVHLAANGHPIVGDDLYGGRPANRLYLNSSELRFYLPWTGEEKRLLIENPFNDK</sequence>
<organism evidence="6 7">
    <name type="scientific">Fructobacillus durionis</name>
    <dbReference type="NCBI Taxonomy" id="283737"/>
    <lineage>
        <taxon>Bacteria</taxon>
        <taxon>Bacillati</taxon>
        <taxon>Bacillota</taxon>
        <taxon>Bacilli</taxon>
        <taxon>Lactobacillales</taxon>
        <taxon>Lactobacillaceae</taxon>
        <taxon>Fructobacillus</taxon>
    </lineage>
</organism>
<reference evidence="6 7" key="1">
    <citation type="submission" date="2016-10" db="EMBL/GenBank/DDBJ databases">
        <authorList>
            <person name="de Groot N.N."/>
        </authorList>
    </citation>
    <scope>NUCLEOTIDE SEQUENCE [LARGE SCALE GENOMIC DNA]</scope>
    <source>
        <strain evidence="6 7">DSM 19113</strain>
    </source>
</reference>
<keyword evidence="7" id="KW-1185">Reference proteome</keyword>
<dbReference type="EMBL" id="FOLI01000006">
    <property type="protein sequence ID" value="SFC13387.1"/>
    <property type="molecule type" value="Genomic_DNA"/>
</dbReference>
<dbReference type="Pfam" id="PF00849">
    <property type="entry name" value="PseudoU_synth_2"/>
    <property type="match status" value="1"/>
</dbReference>
<evidence type="ECO:0000313" key="7">
    <source>
        <dbReference type="Proteomes" id="UP000199376"/>
    </source>
</evidence>
<evidence type="ECO:0000256" key="2">
    <source>
        <dbReference type="ARBA" id="ARBA00010876"/>
    </source>
</evidence>
<dbReference type="SUPFAM" id="SSF55120">
    <property type="entry name" value="Pseudouridine synthase"/>
    <property type="match status" value="1"/>
</dbReference>
<dbReference type="STRING" id="283737.SAMN05660453_1134"/>
<accession>A0A1I1GNQ2</accession>
<dbReference type="InterPro" id="IPR006145">
    <property type="entry name" value="PsdUridine_synth_RsuA/RluA"/>
</dbReference>
<dbReference type="Proteomes" id="UP000199376">
    <property type="component" value="Unassembled WGS sequence"/>
</dbReference>
<proteinExistence type="inferred from homology"/>
<name>A0A1I1GNQ2_9LACO</name>
<gene>
    <name evidence="6" type="ORF">SAMN05660453_1134</name>
</gene>
<dbReference type="GO" id="GO:0009982">
    <property type="term" value="F:pseudouridine synthase activity"/>
    <property type="evidence" value="ECO:0007669"/>
    <property type="project" value="InterPro"/>
</dbReference>
<dbReference type="GO" id="GO:0140098">
    <property type="term" value="F:catalytic activity, acting on RNA"/>
    <property type="evidence" value="ECO:0007669"/>
    <property type="project" value="UniProtKB-ARBA"/>
</dbReference>
<dbReference type="Gene3D" id="3.30.2350.10">
    <property type="entry name" value="Pseudouridine synthase"/>
    <property type="match status" value="1"/>
</dbReference>
<dbReference type="AlphaFoldDB" id="A0A1I1GNQ2"/>
<dbReference type="PANTHER" id="PTHR21600:SF87">
    <property type="entry name" value="RNA PSEUDOURIDYLATE SYNTHASE DOMAIN-CONTAINING PROTEIN 1"/>
    <property type="match status" value="1"/>
</dbReference>
<evidence type="ECO:0000256" key="3">
    <source>
        <dbReference type="ARBA" id="ARBA00031870"/>
    </source>
</evidence>
<evidence type="ECO:0000259" key="5">
    <source>
        <dbReference type="Pfam" id="PF00849"/>
    </source>
</evidence>
<dbReference type="OrthoDB" id="9773999at2"/>
<evidence type="ECO:0000313" key="6">
    <source>
        <dbReference type="EMBL" id="SFC13387.1"/>
    </source>
</evidence>
<dbReference type="InterPro" id="IPR050188">
    <property type="entry name" value="RluA_PseudoU_synthase"/>
</dbReference>
<comment type="catalytic activity">
    <reaction evidence="1">
        <text>a uridine in RNA = a pseudouridine in RNA</text>
        <dbReference type="Rhea" id="RHEA:48348"/>
        <dbReference type="Rhea" id="RHEA-COMP:12068"/>
        <dbReference type="Rhea" id="RHEA-COMP:12069"/>
        <dbReference type="ChEBI" id="CHEBI:65314"/>
        <dbReference type="ChEBI" id="CHEBI:65315"/>
    </reaction>
</comment>
<dbReference type="GO" id="GO:0000455">
    <property type="term" value="P:enzyme-directed rRNA pseudouridine synthesis"/>
    <property type="evidence" value="ECO:0007669"/>
    <property type="project" value="TreeGrafter"/>
</dbReference>
<comment type="similarity">
    <text evidence="2">Belongs to the pseudouridine synthase RluA family.</text>
</comment>
<dbReference type="InterPro" id="IPR020103">
    <property type="entry name" value="PsdUridine_synth_cat_dom_sf"/>
</dbReference>
<protein>
    <recommendedName>
        <fullName evidence="3">RNA pseudouridylate synthase</fullName>
    </recommendedName>
    <alternativeName>
        <fullName evidence="4">RNA-uridine isomerase</fullName>
    </alternativeName>
</protein>
<evidence type="ECO:0000256" key="4">
    <source>
        <dbReference type="ARBA" id="ARBA00033164"/>
    </source>
</evidence>
<dbReference type="PANTHER" id="PTHR21600">
    <property type="entry name" value="MITOCHONDRIAL RNA PSEUDOURIDINE SYNTHASE"/>
    <property type="match status" value="1"/>
</dbReference>
<evidence type="ECO:0000256" key="1">
    <source>
        <dbReference type="ARBA" id="ARBA00000073"/>
    </source>
</evidence>
<feature type="domain" description="Pseudouridine synthase RsuA/RluA-like" evidence="5">
    <location>
        <begin position="93"/>
        <end position="254"/>
    </location>
</feature>